<dbReference type="GO" id="GO:0030289">
    <property type="term" value="C:protein phosphatase 4 complex"/>
    <property type="evidence" value="ECO:0007669"/>
    <property type="project" value="InterPro"/>
</dbReference>
<feature type="compositionally biased region" description="Low complexity" evidence="2">
    <location>
        <begin position="78"/>
        <end position="100"/>
    </location>
</feature>
<comment type="caution">
    <text evidence="3">The sequence shown here is derived from an EMBL/GenBank/DDBJ whole genome shotgun (WGS) entry which is preliminary data.</text>
</comment>
<evidence type="ECO:0000313" key="3">
    <source>
        <dbReference type="EMBL" id="KAK5575189.1"/>
    </source>
</evidence>
<keyword evidence="4" id="KW-1185">Reference proteome</keyword>
<dbReference type="EMBL" id="JAVFKY010000006">
    <property type="protein sequence ID" value="KAK5575189.1"/>
    <property type="molecule type" value="Genomic_DNA"/>
</dbReference>
<evidence type="ECO:0000256" key="1">
    <source>
        <dbReference type="ARBA" id="ARBA00009207"/>
    </source>
</evidence>
<dbReference type="GO" id="GO:0005737">
    <property type="term" value="C:cytoplasm"/>
    <property type="evidence" value="ECO:0007669"/>
    <property type="project" value="TreeGrafter"/>
</dbReference>
<evidence type="ECO:0008006" key="5">
    <source>
        <dbReference type="Google" id="ProtNLM"/>
    </source>
</evidence>
<feature type="region of interest" description="Disordered" evidence="2">
    <location>
        <begin position="245"/>
        <end position="292"/>
    </location>
</feature>
<name>A0AAN7TLK2_9MYCE</name>
<dbReference type="PANTHER" id="PTHR16487">
    <property type="entry name" value="PPP4R2-RELATED PROTEIN"/>
    <property type="match status" value="1"/>
</dbReference>
<dbReference type="Proteomes" id="UP001344447">
    <property type="component" value="Unassembled WGS sequence"/>
</dbReference>
<protein>
    <recommendedName>
        <fullName evidence="5">Serine/threonine-protein phosphatase 4 regulatory subunit 2</fullName>
    </recommendedName>
</protein>
<dbReference type="GO" id="GO:0005634">
    <property type="term" value="C:nucleus"/>
    <property type="evidence" value="ECO:0007669"/>
    <property type="project" value="TreeGrafter"/>
</dbReference>
<dbReference type="GO" id="GO:0019888">
    <property type="term" value="F:protein phosphatase regulator activity"/>
    <property type="evidence" value="ECO:0007669"/>
    <property type="project" value="InterPro"/>
</dbReference>
<accession>A0AAN7TLK2</accession>
<dbReference type="InterPro" id="IPR015267">
    <property type="entry name" value="PPP4R2"/>
</dbReference>
<evidence type="ECO:0000313" key="4">
    <source>
        <dbReference type="Proteomes" id="UP001344447"/>
    </source>
</evidence>
<sequence>MTLVEYSETIKKSLEEFCKQEKKVVTPELNSIIENISKTGITCYPWTILKELFYFKLNEILDIFEKEYIAVSSVSSSTTTTTTANTSSSSSTNSPQSPQSPQLNVNIKDEEMQKIKNQVNLSGLIKMKKEFLDSFKESKLSPFTVQRLCELIINYKMYTSFSKYLCAVEKMLNVSTLPHLTPEEVTEFNKNQNSGSRLNSSPTSTTTTTTTTTTTSPSTPNEKENNYQPNLDSFAFSSSFTTSFPSTAAADESASSSSSSTSPTKSTTLSTDQEMKDVEQKDDTENNESESK</sequence>
<feature type="compositionally biased region" description="Low complexity" evidence="2">
    <location>
        <begin position="200"/>
        <end position="220"/>
    </location>
</feature>
<reference evidence="3 4" key="1">
    <citation type="submission" date="2023-11" db="EMBL/GenBank/DDBJ databases">
        <title>Dfirmibasis_genome.</title>
        <authorList>
            <person name="Edelbroek B."/>
            <person name="Kjellin J."/>
            <person name="Jerlstrom-Hultqvist J."/>
            <person name="Soderbom F."/>
        </authorList>
    </citation>
    <scope>NUCLEOTIDE SEQUENCE [LARGE SCALE GENOMIC DNA]</scope>
    <source>
        <strain evidence="3 4">TNS-C-14</strain>
    </source>
</reference>
<dbReference type="PANTHER" id="PTHR16487:SF0">
    <property type="entry name" value="PROTEIN PHOSPHATASE 4 REGULATORY SUBUNIT 2-RELATED"/>
    <property type="match status" value="1"/>
</dbReference>
<proteinExistence type="inferred from homology"/>
<evidence type="ECO:0000256" key="2">
    <source>
        <dbReference type="SAM" id="MobiDB-lite"/>
    </source>
</evidence>
<feature type="compositionally biased region" description="Low complexity" evidence="2">
    <location>
        <begin position="245"/>
        <end position="271"/>
    </location>
</feature>
<comment type="similarity">
    <text evidence="1">Belongs to the PPP4R2 family.</text>
</comment>
<feature type="region of interest" description="Disordered" evidence="2">
    <location>
        <begin position="188"/>
        <end position="232"/>
    </location>
</feature>
<organism evidence="3 4">
    <name type="scientific">Dictyostelium firmibasis</name>
    <dbReference type="NCBI Taxonomy" id="79012"/>
    <lineage>
        <taxon>Eukaryota</taxon>
        <taxon>Amoebozoa</taxon>
        <taxon>Evosea</taxon>
        <taxon>Eumycetozoa</taxon>
        <taxon>Dictyostelia</taxon>
        <taxon>Dictyosteliales</taxon>
        <taxon>Dictyosteliaceae</taxon>
        <taxon>Dictyostelium</taxon>
    </lineage>
</organism>
<feature type="region of interest" description="Disordered" evidence="2">
    <location>
        <begin position="78"/>
        <end position="102"/>
    </location>
</feature>
<gene>
    <name evidence="3" type="ORF">RB653_010445</name>
</gene>
<feature type="compositionally biased region" description="Polar residues" evidence="2">
    <location>
        <begin position="188"/>
        <end position="199"/>
    </location>
</feature>
<dbReference type="Pfam" id="PF09184">
    <property type="entry name" value="PPP4R2"/>
    <property type="match status" value="1"/>
</dbReference>
<dbReference type="AlphaFoldDB" id="A0AAN7TLK2"/>
<feature type="compositionally biased region" description="Basic and acidic residues" evidence="2">
    <location>
        <begin position="273"/>
        <end position="292"/>
    </location>
</feature>